<dbReference type="PANTHER" id="PTHR38731:SF1">
    <property type="entry name" value="FECR PROTEIN DOMAIN-CONTAINING PROTEIN"/>
    <property type="match status" value="1"/>
</dbReference>
<protein>
    <submittedName>
        <fullName evidence="3">FecR family protein</fullName>
    </submittedName>
</protein>
<dbReference type="Proteomes" id="UP000190675">
    <property type="component" value="Chromosome I"/>
</dbReference>
<name>A0A1M5GY19_9BRAD</name>
<proteinExistence type="predicted"/>
<feature type="compositionally biased region" description="Pro residues" evidence="1">
    <location>
        <begin position="83"/>
        <end position="99"/>
    </location>
</feature>
<feature type="compositionally biased region" description="Low complexity" evidence="1">
    <location>
        <begin position="346"/>
        <end position="366"/>
    </location>
</feature>
<gene>
    <name evidence="3" type="ORF">SAMN05444169_0450</name>
</gene>
<feature type="region of interest" description="Disordered" evidence="1">
    <location>
        <begin position="72"/>
        <end position="107"/>
    </location>
</feature>
<reference evidence="3 4" key="1">
    <citation type="submission" date="2016-11" db="EMBL/GenBank/DDBJ databases">
        <authorList>
            <person name="Jaros S."/>
            <person name="Januszkiewicz K."/>
            <person name="Wedrychowicz H."/>
        </authorList>
    </citation>
    <scope>NUCLEOTIDE SEQUENCE [LARGE SCALE GENOMIC DNA]</scope>
    <source>
        <strain evidence="3 4">GAS242</strain>
    </source>
</reference>
<dbReference type="Pfam" id="PF04773">
    <property type="entry name" value="FecR"/>
    <property type="match status" value="1"/>
</dbReference>
<dbReference type="InterPro" id="IPR006860">
    <property type="entry name" value="FecR"/>
</dbReference>
<accession>A0A1M5GY19</accession>
<organism evidence="3 4">
    <name type="scientific">Bradyrhizobium erythrophlei</name>
    <dbReference type="NCBI Taxonomy" id="1437360"/>
    <lineage>
        <taxon>Bacteria</taxon>
        <taxon>Pseudomonadati</taxon>
        <taxon>Pseudomonadota</taxon>
        <taxon>Alphaproteobacteria</taxon>
        <taxon>Hyphomicrobiales</taxon>
        <taxon>Nitrobacteraceae</taxon>
        <taxon>Bradyrhizobium</taxon>
    </lineage>
</organism>
<dbReference type="EMBL" id="LT670818">
    <property type="protein sequence ID" value="SHG08608.1"/>
    <property type="molecule type" value="Genomic_DNA"/>
</dbReference>
<feature type="domain" description="FecR protein" evidence="2">
    <location>
        <begin position="138"/>
        <end position="222"/>
    </location>
</feature>
<evidence type="ECO:0000259" key="2">
    <source>
        <dbReference type="Pfam" id="PF04773"/>
    </source>
</evidence>
<evidence type="ECO:0000313" key="4">
    <source>
        <dbReference type="Proteomes" id="UP000190675"/>
    </source>
</evidence>
<evidence type="ECO:0000256" key="1">
    <source>
        <dbReference type="SAM" id="MobiDB-lite"/>
    </source>
</evidence>
<feature type="region of interest" description="Disordered" evidence="1">
    <location>
        <begin position="307"/>
        <end position="442"/>
    </location>
</feature>
<dbReference type="AlphaFoldDB" id="A0A1M5GY19"/>
<feature type="compositionally biased region" description="Low complexity" evidence="1">
    <location>
        <begin position="310"/>
        <end position="333"/>
    </location>
</feature>
<feature type="compositionally biased region" description="Low complexity" evidence="1">
    <location>
        <begin position="72"/>
        <end position="82"/>
    </location>
</feature>
<evidence type="ECO:0000313" key="3">
    <source>
        <dbReference type="EMBL" id="SHG08608.1"/>
    </source>
</evidence>
<dbReference type="PANTHER" id="PTHR38731">
    <property type="entry name" value="LIPL45-RELATED LIPOPROTEIN-RELATED"/>
    <property type="match status" value="1"/>
</dbReference>
<sequence>MAIQPPFSRLGYQSRLKSGAFSIVTRQQFSFAALLMCWLVAGTHPANAMPSPFETDGPAAASDPAPRLTRLAQTQPAAQTPSAPAPSAAPPPATAPSPAPAADEPIGNVATLTGSATVTRNSAATPLHLQDDIFQGDILQTQANCTLGVTFTDATTFNLTANATITVDSFVYEDGGKKNGALFDVAKGTVAFVAAAVAHTGDMRISTPSATLGIRGTTGLIEVPQGASAANPSTVAIKLYPDADGRVGRIEVNGRDGSRLGSLTQGSSGFTIRPGAMGRFAAVPLVITPQQALRDQGIVRQVHAAQSVGRQIVTQRRIQRQQNPNQNPARANPLRQPGPQRQNSLPQRPGQPQRPGAPQQPGSPQRLGAPQQPGSPREPGSLHEPALPNRAGEPQLQPRPGVQPGLNAPGVQRPELQNRPALLPRRPAPPLAPKGKPRREKR</sequence>